<dbReference type="InterPro" id="IPR052727">
    <property type="entry name" value="Rab4/Rab5_effector"/>
</dbReference>
<dbReference type="InParanoid" id="A7SB89"/>
<keyword evidence="2 4" id="KW-0863">Zinc-finger</keyword>
<evidence type="ECO:0000256" key="1">
    <source>
        <dbReference type="ARBA" id="ARBA00022723"/>
    </source>
</evidence>
<dbReference type="CDD" id="cd15716">
    <property type="entry name" value="FYVE_RBNS5"/>
    <property type="match status" value="1"/>
</dbReference>
<dbReference type="InterPro" id="IPR013083">
    <property type="entry name" value="Znf_RING/FYVE/PHD"/>
</dbReference>
<organism evidence="7 8">
    <name type="scientific">Nematostella vectensis</name>
    <name type="common">Starlet sea anemone</name>
    <dbReference type="NCBI Taxonomy" id="45351"/>
    <lineage>
        <taxon>Eukaryota</taxon>
        <taxon>Metazoa</taxon>
        <taxon>Cnidaria</taxon>
        <taxon>Anthozoa</taxon>
        <taxon>Hexacorallia</taxon>
        <taxon>Actiniaria</taxon>
        <taxon>Edwardsiidae</taxon>
        <taxon>Nematostella</taxon>
    </lineage>
</organism>
<dbReference type="InterPro" id="IPR011011">
    <property type="entry name" value="Znf_FYVE_PHD"/>
</dbReference>
<keyword evidence="1" id="KW-0479">Metal-binding</keyword>
<reference evidence="7 8" key="1">
    <citation type="journal article" date="2007" name="Science">
        <title>Sea anemone genome reveals ancestral eumetazoan gene repertoire and genomic organization.</title>
        <authorList>
            <person name="Putnam N.H."/>
            <person name="Srivastava M."/>
            <person name="Hellsten U."/>
            <person name="Dirks B."/>
            <person name="Chapman J."/>
            <person name="Salamov A."/>
            <person name="Terry A."/>
            <person name="Shapiro H."/>
            <person name="Lindquist E."/>
            <person name="Kapitonov V.V."/>
            <person name="Jurka J."/>
            <person name="Genikhovich G."/>
            <person name="Grigoriev I.V."/>
            <person name="Lucas S.M."/>
            <person name="Steele R.E."/>
            <person name="Finnerty J.R."/>
            <person name="Technau U."/>
            <person name="Martindale M.Q."/>
            <person name="Rokhsar D.S."/>
        </authorList>
    </citation>
    <scope>NUCLEOTIDE SEQUENCE [LARGE SCALE GENOMIC DNA]</scope>
    <source>
        <strain evidence="8">CH2 X CH6</strain>
    </source>
</reference>
<dbReference type="PANTHER" id="PTHR13510">
    <property type="entry name" value="FYVE-FINGER-CONTAINING RAB5 EFFECTOR PROTEIN RABENOSYN-5-RELATED"/>
    <property type="match status" value="1"/>
</dbReference>
<dbReference type="Pfam" id="PF01363">
    <property type="entry name" value="FYVE"/>
    <property type="match status" value="1"/>
</dbReference>
<evidence type="ECO:0000256" key="2">
    <source>
        <dbReference type="ARBA" id="ARBA00022771"/>
    </source>
</evidence>
<dbReference type="STRING" id="45351.A7SB89"/>
<keyword evidence="8" id="KW-1185">Reference proteome</keyword>
<dbReference type="eggNOG" id="KOG1842">
    <property type="taxonomic scope" value="Eukaryota"/>
</dbReference>
<dbReference type="EMBL" id="DS469614">
    <property type="protein sequence ID" value="EDO39044.1"/>
    <property type="molecule type" value="Genomic_DNA"/>
</dbReference>
<name>A7SB89_NEMVE</name>
<dbReference type="OMA" id="MPSEANQ"/>
<evidence type="ECO:0000313" key="8">
    <source>
        <dbReference type="Proteomes" id="UP000001593"/>
    </source>
</evidence>
<dbReference type="PROSITE" id="PS50157">
    <property type="entry name" value="ZINC_FINGER_C2H2_2"/>
    <property type="match status" value="1"/>
</dbReference>
<evidence type="ECO:0008006" key="9">
    <source>
        <dbReference type="Google" id="ProtNLM"/>
    </source>
</evidence>
<proteinExistence type="predicted"/>
<evidence type="ECO:0000256" key="3">
    <source>
        <dbReference type="ARBA" id="ARBA00022833"/>
    </source>
</evidence>
<dbReference type="InterPro" id="IPR017455">
    <property type="entry name" value="Znf_FYVE-rel"/>
</dbReference>
<evidence type="ECO:0000259" key="5">
    <source>
        <dbReference type="PROSITE" id="PS50157"/>
    </source>
</evidence>
<feature type="domain" description="FYVE-type" evidence="6">
    <location>
        <begin position="150"/>
        <end position="243"/>
    </location>
</feature>
<dbReference type="InterPro" id="IPR013087">
    <property type="entry name" value="Znf_C2H2_type"/>
</dbReference>
<dbReference type="Proteomes" id="UP000001593">
    <property type="component" value="Unassembled WGS sequence"/>
</dbReference>
<dbReference type="HOGENOM" id="CLU_020798_0_0_1"/>
<feature type="non-terminal residue" evidence="7">
    <location>
        <position position="368"/>
    </location>
</feature>
<dbReference type="SMART" id="SM00064">
    <property type="entry name" value="FYVE"/>
    <property type="match status" value="1"/>
</dbReference>
<dbReference type="SUPFAM" id="SSF57903">
    <property type="entry name" value="FYVE/PHD zinc finger"/>
    <property type="match status" value="1"/>
</dbReference>
<dbReference type="Gene3D" id="3.30.40.10">
    <property type="entry name" value="Zinc/RING finger domain, C3HC4 (zinc finger)"/>
    <property type="match status" value="1"/>
</dbReference>
<dbReference type="PROSITE" id="PS50178">
    <property type="entry name" value="ZF_FYVE"/>
    <property type="match status" value="1"/>
</dbReference>
<evidence type="ECO:0000259" key="6">
    <source>
        <dbReference type="PROSITE" id="PS50178"/>
    </source>
</evidence>
<accession>A7SB89</accession>
<protein>
    <recommendedName>
        <fullName evidence="9">Rabenosyn-5</fullName>
    </recommendedName>
</protein>
<dbReference type="PhylomeDB" id="A7SB89"/>
<keyword evidence="3" id="KW-0862">Zinc</keyword>
<dbReference type="PROSITE" id="PS00028">
    <property type="entry name" value="ZINC_FINGER_C2H2_1"/>
    <property type="match status" value="1"/>
</dbReference>
<evidence type="ECO:0000313" key="7">
    <source>
        <dbReference type="EMBL" id="EDO39044.1"/>
    </source>
</evidence>
<feature type="domain" description="C2H2-type" evidence="5">
    <location>
        <begin position="10"/>
        <end position="38"/>
    </location>
</feature>
<sequence length="368" mass="42357">MDNETIKEGFICPMCMKEFNAPDLLVKHFEEFHASEKDTLRQLRGMFDKAKRKILKKPELDVDGSYIVDTERTEEGKTVARGLDPFLWDDQEFGATRSYTRLFEERRDAEIDRFVVNTNKILIRLEKVTNQRLWGQPLTKERSLVPWVADSEVDFCPICKKSFNLARRRHHCRLCGGIICAKCSISVAVNFAGKEASASREVICERLKLDKSADLPQGSKRRSRDDTDEPGIRACQVCKILYSRYEKQEREKQTTPVIVQLYEKMKQQMSDAEKLHPLYIKMVDSLNIGDVQYELTEAGNLRIKLIKSYEAVDVISKKIGALGSQDEMPPSAQLTKLQRGIRAFASGYLQENMFTLPNLPQHDQVKRL</sequence>
<gene>
    <name evidence="7" type="ORF">NEMVEDRAFT_v1g111879</name>
</gene>
<dbReference type="InterPro" id="IPR000306">
    <property type="entry name" value="Znf_FYVE"/>
</dbReference>
<evidence type="ECO:0000256" key="4">
    <source>
        <dbReference type="PROSITE-ProRule" id="PRU00042"/>
    </source>
</evidence>
<dbReference type="AlphaFoldDB" id="A7SB89"/>
<dbReference type="PANTHER" id="PTHR13510:SF44">
    <property type="entry name" value="RABENOSYN-5"/>
    <property type="match status" value="1"/>
</dbReference>
<dbReference type="GO" id="GO:0008270">
    <property type="term" value="F:zinc ion binding"/>
    <property type="evidence" value="ECO:0007669"/>
    <property type="project" value="UniProtKB-KW"/>
</dbReference>